<protein>
    <submittedName>
        <fullName evidence="2">(rape) hypothetical protein</fullName>
    </submittedName>
    <submittedName>
        <fullName evidence="3">BnaC07g07210D protein</fullName>
    </submittedName>
</protein>
<feature type="compositionally biased region" description="Polar residues" evidence="1">
    <location>
        <begin position="1"/>
        <end position="25"/>
    </location>
</feature>
<gene>
    <name evidence="3" type="primary">BnaC07g07210D</name>
    <name evidence="2" type="ORF">DARMORV10_C07P11880.1</name>
    <name evidence="3" type="ORF">GSBRNA2T00068099001</name>
</gene>
<dbReference type="AlphaFoldDB" id="A0A078HS34"/>
<reference evidence="3" key="2">
    <citation type="submission" date="2014-06" db="EMBL/GenBank/DDBJ databases">
        <authorList>
            <person name="Genoscope - CEA"/>
        </authorList>
    </citation>
    <scope>NUCLEOTIDE SEQUENCE</scope>
</reference>
<name>A0A078HS34_BRANA</name>
<proteinExistence type="predicted"/>
<evidence type="ECO:0000313" key="2">
    <source>
        <dbReference type="EMBL" id="CAF1962797.1"/>
    </source>
</evidence>
<dbReference type="Proteomes" id="UP000028999">
    <property type="component" value="Unassembled WGS sequence"/>
</dbReference>
<reference evidence="3 4" key="1">
    <citation type="journal article" date="2014" name="Science">
        <title>Plant genetics. Early allopolyploid evolution in the post-Neolithic Brassica napus oilseed genome.</title>
        <authorList>
            <person name="Chalhoub B."/>
            <person name="Denoeud F."/>
            <person name="Liu S."/>
            <person name="Parkin I.A."/>
            <person name="Tang H."/>
            <person name="Wang X."/>
            <person name="Chiquet J."/>
            <person name="Belcram H."/>
            <person name="Tong C."/>
            <person name="Samans B."/>
            <person name="Correa M."/>
            <person name="Da Silva C."/>
            <person name="Just J."/>
            <person name="Falentin C."/>
            <person name="Koh C.S."/>
            <person name="Le Clainche I."/>
            <person name="Bernard M."/>
            <person name="Bento P."/>
            <person name="Noel B."/>
            <person name="Labadie K."/>
            <person name="Alberti A."/>
            <person name="Charles M."/>
            <person name="Arnaud D."/>
            <person name="Guo H."/>
            <person name="Daviaud C."/>
            <person name="Alamery S."/>
            <person name="Jabbari K."/>
            <person name="Zhao M."/>
            <person name="Edger P.P."/>
            <person name="Chelaifa H."/>
            <person name="Tack D."/>
            <person name="Lassalle G."/>
            <person name="Mestiri I."/>
            <person name="Schnel N."/>
            <person name="Le Paslier M.C."/>
            <person name="Fan G."/>
            <person name="Renault V."/>
            <person name="Bayer P.E."/>
            <person name="Golicz A.A."/>
            <person name="Manoli S."/>
            <person name="Lee T.H."/>
            <person name="Thi V.H."/>
            <person name="Chalabi S."/>
            <person name="Hu Q."/>
            <person name="Fan C."/>
            <person name="Tollenaere R."/>
            <person name="Lu Y."/>
            <person name="Battail C."/>
            <person name="Shen J."/>
            <person name="Sidebottom C.H."/>
            <person name="Wang X."/>
            <person name="Canaguier A."/>
            <person name="Chauveau A."/>
            <person name="Berard A."/>
            <person name="Deniot G."/>
            <person name="Guan M."/>
            <person name="Liu Z."/>
            <person name="Sun F."/>
            <person name="Lim Y.P."/>
            <person name="Lyons E."/>
            <person name="Town C.D."/>
            <person name="Bancroft I."/>
            <person name="Wang X."/>
            <person name="Meng J."/>
            <person name="Ma J."/>
            <person name="Pires J.C."/>
            <person name="King G.J."/>
            <person name="Brunel D."/>
            <person name="Delourme R."/>
            <person name="Renard M."/>
            <person name="Aury J.M."/>
            <person name="Adams K.L."/>
            <person name="Batley J."/>
            <person name="Snowdon R.J."/>
            <person name="Tost J."/>
            <person name="Edwards D."/>
            <person name="Zhou Y."/>
            <person name="Hua W."/>
            <person name="Sharpe A.G."/>
            <person name="Paterson A.H."/>
            <person name="Guan C."/>
            <person name="Wincker P."/>
        </authorList>
    </citation>
    <scope>NUCLEOTIDE SEQUENCE [LARGE SCALE GENOMIC DNA]</scope>
    <source>
        <strain evidence="4">cv. Darmor-bzh</strain>
    </source>
</reference>
<evidence type="ECO:0000256" key="1">
    <source>
        <dbReference type="SAM" id="MobiDB-lite"/>
    </source>
</evidence>
<evidence type="ECO:0000313" key="3">
    <source>
        <dbReference type="EMBL" id="CDY39553.1"/>
    </source>
</evidence>
<accession>A0A078HS34</accession>
<dbReference type="PaxDb" id="3708-A0A078HS34"/>
<sequence>MFYSTSLEYSSQPTNLQSLSTSAETTPKREAKAHEVVNGTGAELDQISLSEDMSNHERGMEKTTDHLHRQTVNSKKNCLTWRSKLGQQLELLRQLKTQAISRLCLLLTKAKATNPMKLTVLTRNHNTVGGLGEEALFPVYGMEIIGLCLESRNCYRTLGASIS</sequence>
<feature type="region of interest" description="Disordered" evidence="1">
    <location>
        <begin position="1"/>
        <end position="33"/>
    </location>
</feature>
<reference evidence="2" key="3">
    <citation type="submission" date="2021-01" db="EMBL/GenBank/DDBJ databases">
        <authorList>
            <consortium name="Genoscope - CEA"/>
            <person name="William W."/>
        </authorList>
    </citation>
    <scope>NUCLEOTIDE SEQUENCE</scope>
</reference>
<dbReference type="Gramene" id="CDY39553">
    <property type="protein sequence ID" value="CDY39553"/>
    <property type="gene ID" value="GSBRNA2T00068099001"/>
</dbReference>
<dbReference type="EMBL" id="LK032451">
    <property type="protein sequence ID" value="CDY39553.1"/>
    <property type="molecule type" value="Genomic_DNA"/>
</dbReference>
<keyword evidence="4" id="KW-1185">Reference proteome</keyword>
<evidence type="ECO:0000313" key="4">
    <source>
        <dbReference type="Proteomes" id="UP000028999"/>
    </source>
</evidence>
<dbReference type="EMBL" id="HG994371">
    <property type="protein sequence ID" value="CAF1962797.1"/>
    <property type="molecule type" value="Genomic_DNA"/>
</dbReference>
<organism evidence="3 4">
    <name type="scientific">Brassica napus</name>
    <name type="common">Rape</name>
    <dbReference type="NCBI Taxonomy" id="3708"/>
    <lineage>
        <taxon>Eukaryota</taxon>
        <taxon>Viridiplantae</taxon>
        <taxon>Streptophyta</taxon>
        <taxon>Embryophyta</taxon>
        <taxon>Tracheophyta</taxon>
        <taxon>Spermatophyta</taxon>
        <taxon>Magnoliopsida</taxon>
        <taxon>eudicotyledons</taxon>
        <taxon>Gunneridae</taxon>
        <taxon>Pentapetalae</taxon>
        <taxon>rosids</taxon>
        <taxon>malvids</taxon>
        <taxon>Brassicales</taxon>
        <taxon>Brassicaceae</taxon>
        <taxon>Brassiceae</taxon>
        <taxon>Brassica</taxon>
    </lineage>
</organism>
<dbReference type="Proteomes" id="UP001295469">
    <property type="component" value="Chromosome C07"/>
</dbReference>